<evidence type="ECO:0000313" key="2">
    <source>
        <dbReference type="Proteomes" id="UP001153678"/>
    </source>
</evidence>
<feature type="non-terminal residue" evidence="1">
    <location>
        <position position="1"/>
    </location>
</feature>
<dbReference type="Proteomes" id="UP001153678">
    <property type="component" value="Unassembled WGS sequence"/>
</dbReference>
<evidence type="ECO:0000313" key="1">
    <source>
        <dbReference type="EMBL" id="CAI2165957.1"/>
    </source>
</evidence>
<protein>
    <submittedName>
        <fullName evidence="1">17588_t:CDS:1</fullName>
    </submittedName>
</protein>
<reference evidence="1" key="1">
    <citation type="submission" date="2022-08" db="EMBL/GenBank/DDBJ databases">
        <authorList>
            <person name="Kallberg Y."/>
            <person name="Tangrot J."/>
            <person name="Rosling A."/>
        </authorList>
    </citation>
    <scope>NUCLEOTIDE SEQUENCE</scope>
    <source>
        <strain evidence="1">Wild A</strain>
    </source>
</reference>
<keyword evidence="2" id="KW-1185">Reference proteome</keyword>
<dbReference type="AlphaFoldDB" id="A0A9W4WJB5"/>
<sequence>MEYLIVFNGVRQADKYWSILACVEFKFTVFDTFERKEPTKSANLSLQTSYSLFVLDRTNNLMNCLLTLFIVGKNHNLYTISHHIIPIARAISHSQLIIIPYQPNIHHESQILNMDW</sequence>
<accession>A0A9W4WJB5</accession>
<organism evidence="1 2">
    <name type="scientific">Funneliformis geosporum</name>
    <dbReference type="NCBI Taxonomy" id="1117311"/>
    <lineage>
        <taxon>Eukaryota</taxon>
        <taxon>Fungi</taxon>
        <taxon>Fungi incertae sedis</taxon>
        <taxon>Mucoromycota</taxon>
        <taxon>Glomeromycotina</taxon>
        <taxon>Glomeromycetes</taxon>
        <taxon>Glomerales</taxon>
        <taxon>Glomeraceae</taxon>
        <taxon>Funneliformis</taxon>
    </lineage>
</organism>
<name>A0A9W4WJB5_9GLOM</name>
<proteinExistence type="predicted"/>
<gene>
    <name evidence="1" type="ORF">FWILDA_LOCUS2329</name>
</gene>
<dbReference type="EMBL" id="CAMKVN010000261">
    <property type="protein sequence ID" value="CAI2165957.1"/>
    <property type="molecule type" value="Genomic_DNA"/>
</dbReference>
<comment type="caution">
    <text evidence="1">The sequence shown here is derived from an EMBL/GenBank/DDBJ whole genome shotgun (WGS) entry which is preliminary data.</text>
</comment>